<evidence type="ECO:0000313" key="2">
    <source>
        <dbReference type="Proteomes" id="UP000322530"/>
    </source>
</evidence>
<comment type="caution">
    <text evidence="1">The sequence shown here is derived from an EMBL/GenBank/DDBJ whole genome shotgun (WGS) entry which is preliminary data.</text>
</comment>
<protein>
    <submittedName>
        <fullName evidence="1">Uncharacterized protein</fullName>
    </submittedName>
</protein>
<dbReference type="Proteomes" id="UP000322530">
    <property type="component" value="Unassembled WGS sequence"/>
</dbReference>
<proteinExistence type="predicted"/>
<sequence>MEVNPFGNVITALGGVSNGKAVAALAIVAVKVAGTPTVRVDGLTSKLALKSGPIANFFFIK</sequence>
<reference evidence="1 2" key="1">
    <citation type="submission" date="2019-01" db="EMBL/GenBank/DDBJ databases">
        <title>Draft genome sequence of Dictyobacter sp. Uno17.</title>
        <authorList>
            <person name="Wang C.M."/>
            <person name="Zheng Y."/>
            <person name="Sakai Y."/>
            <person name="Abe K."/>
            <person name="Yokota A."/>
            <person name="Yabe S."/>
        </authorList>
    </citation>
    <scope>NUCLEOTIDE SEQUENCE [LARGE SCALE GENOMIC DNA]</scope>
    <source>
        <strain evidence="1 2">Uno17</strain>
    </source>
</reference>
<name>A0A5A5TI33_9CHLR</name>
<gene>
    <name evidence="1" type="ORF">KDI_42870</name>
</gene>
<keyword evidence="2" id="KW-1185">Reference proteome</keyword>
<evidence type="ECO:0000313" key="1">
    <source>
        <dbReference type="EMBL" id="GCF10723.1"/>
    </source>
</evidence>
<dbReference type="EMBL" id="BIXY01000081">
    <property type="protein sequence ID" value="GCF10723.1"/>
    <property type="molecule type" value="Genomic_DNA"/>
</dbReference>
<organism evidence="1 2">
    <name type="scientific">Dictyobacter arantiisoli</name>
    <dbReference type="NCBI Taxonomy" id="2014874"/>
    <lineage>
        <taxon>Bacteria</taxon>
        <taxon>Bacillati</taxon>
        <taxon>Chloroflexota</taxon>
        <taxon>Ktedonobacteria</taxon>
        <taxon>Ktedonobacterales</taxon>
        <taxon>Dictyobacteraceae</taxon>
        <taxon>Dictyobacter</taxon>
    </lineage>
</organism>
<accession>A0A5A5TI33</accession>
<dbReference type="AlphaFoldDB" id="A0A5A5TI33"/>